<sequence>MKRIAFPGFLLLPLLGTIISCGSTMSLPQYLEHLDSGEYKPCISELEKRNAQEKNNDRIRDNFDLAMIRHYQKDYDSSLSILNSTDRLMDDAVTESITKGFASAVANDNAAEYKGNAYEYIYINVFNALNYYNKGDLEEAAVEVRRLNEKQRNYLNQYGEWIKNDDSQLEISDTYKKLRLDSSKITDNLPKKPSEADIFRDSATARYLSIVFAMMDDSVNNSWNVSADSRTLKALNPEFDVLAESSISDGMGRLDVLAFTGLIGRRGERRLIIGPFPGVQFPTGRHFVYIPAFDLEFVYPEFPAPQTILQPQVMPTFGWGPSFTIYPGKNEIIKMPENTVDSIRIVFDGKNNSQNVSLSLLEDFNYAVKQDVNSKARASYSRSVKRSMVKKFTAVAGATVTLILAEEAVNKEENLFTIAAYATTYLSAAKAADQIDRTETADIRQVYALPAQAYAGGIELPAGKYSFKVQYFAKNGTLLKEEAFKDIEVKNGKTVLVESSCQK</sequence>
<evidence type="ECO:0000313" key="1">
    <source>
        <dbReference type="EMBL" id="MBB5227382.1"/>
    </source>
</evidence>
<reference evidence="1 2" key="1">
    <citation type="submission" date="2020-08" db="EMBL/GenBank/DDBJ databases">
        <title>Genomic Encyclopedia of Type Strains, Phase IV (KMG-IV): sequencing the most valuable type-strain genomes for metagenomic binning, comparative biology and taxonomic classification.</title>
        <authorList>
            <person name="Goeker M."/>
        </authorList>
    </citation>
    <scope>NUCLEOTIDE SEQUENCE [LARGE SCALE GENOMIC DNA]</scope>
    <source>
        <strain evidence="1 2">DSM 103462</strain>
    </source>
</reference>
<accession>A0A7W8GBR0</accession>
<evidence type="ECO:0008006" key="3">
    <source>
        <dbReference type="Google" id="ProtNLM"/>
    </source>
</evidence>
<comment type="caution">
    <text evidence="1">The sequence shown here is derived from an EMBL/GenBank/DDBJ whole genome shotgun (WGS) entry which is preliminary data.</text>
</comment>
<dbReference type="PROSITE" id="PS51257">
    <property type="entry name" value="PROKAR_LIPOPROTEIN"/>
    <property type="match status" value="1"/>
</dbReference>
<keyword evidence="2" id="KW-1185">Reference proteome</keyword>
<dbReference type="Proteomes" id="UP000518887">
    <property type="component" value="Unassembled WGS sequence"/>
</dbReference>
<dbReference type="RefSeq" id="WP_184661564.1">
    <property type="nucleotide sequence ID" value="NZ_CP031518.1"/>
</dbReference>
<gene>
    <name evidence="1" type="ORF">HNP76_002781</name>
</gene>
<dbReference type="EMBL" id="JACHFQ010000010">
    <property type="protein sequence ID" value="MBB5227382.1"/>
    <property type="molecule type" value="Genomic_DNA"/>
</dbReference>
<protein>
    <recommendedName>
        <fullName evidence="3">Lipoprotein</fullName>
    </recommendedName>
</protein>
<evidence type="ECO:0000313" key="2">
    <source>
        <dbReference type="Proteomes" id="UP000518887"/>
    </source>
</evidence>
<organism evidence="1 2">
    <name type="scientific">Treponema ruminis</name>
    <dbReference type="NCBI Taxonomy" id="744515"/>
    <lineage>
        <taxon>Bacteria</taxon>
        <taxon>Pseudomonadati</taxon>
        <taxon>Spirochaetota</taxon>
        <taxon>Spirochaetia</taxon>
        <taxon>Spirochaetales</taxon>
        <taxon>Treponemataceae</taxon>
        <taxon>Treponema</taxon>
    </lineage>
</organism>
<dbReference type="AlphaFoldDB" id="A0A7W8GBR0"/>
<proteinExistence type="predicted"/>
<name>A0A7W8GBR0_9SPIR</name>